<evidence type="ECO:0000313" key="1">
    <source>
        <dbReference type="EMBL" id="KAK2091788.1"/>
    </source>
</evidence>
<protein>
    <submittedName>
        <fullName evidence="1">Cilia- and flagella-associated protein 91</fullName>
    </submittedName>
</protein>
<organism evidence="1 2">
    <name type="scientific">Saguinus oedipus</name>
    <name type="common">Cotton-top tamarin</name>
    <name type="synonym">Oedipomidas oedipus</name>
    <dbReference type="NCBI Taxonomy" id="9490"/>
    <lineage>
        <taxon>Eukaryota</taxon>
        <taxon>Metazoa</taxon>
        <taxon>Chordata</taxon>
        <taxon>Craniata</taxon>
        <taxon>Vertebrata</taxon>
        <taxon>Euteleostomi</taxon>
        <taxon>Mammalia</taxon>
        <taxon>Eutheria</taxon>
        <taxon>Euarchontoglires</taxon>
        <taxon>Primates</taxon>
        <taxon>Haplorrhini</taxon>
        <taxon>Platyrrhini</taxon>
        <taxon>Cebidae</taxon>
        <taxon>Callitrichinae</taxon>
        <taxon>Saguinus</taxon>
    </lineage>
</organism>
<dbReference type="Proteomes" id="UP001266305">
    <property type="component" value="Unassembled WGS sequence"/>
</dbReference>
<dbReference type="EMBL" id="JASSZA010000016">
    <property type="protein sequence ID" value="KAK2091788.1"/>
    <property type="molecule type" value="Genomic_DNA"/>
</dbReference>
<evidence type="ECO:0000313" key="2">
    <source>
        <dbReference type="Proteomes" id="UP001266305"/>
    </source>
</evidence>
<reference evidence="1 2" key="1">
    <citation type="submission" date="2023-05" db="EMBL/GenBank/DDBJ databases">
        <title>B98-5 Cell Line De Novo Hybrid Assembly: An Optical Mapping Approach.</title>
        <authorList>
            <person name="Kananen K."/>
            <person name="Auerbach J.A."/>
            <person name="Kautto E."/>
            <person name="Blachly J.S."/>
        </authorList>
    </citation>
    <scope>NUCLEOTIDE SEQUENCE [LARGE SCALE GENOMIC DNA]</scope>
    <source>
        <strain evidence="1">B95-8</strain>
        <tissue evidence="1">Cell line</tissue>
    </source>
</reference>
<keyword evidence="2" id="KW-1185">Reference proteome</keyword>
<proteinExistence type="predicted"/>
<accession>A0ABQ9U3Z5</accession>
<keyword evidence="1" id="KW-0966">Cell projection</keyword>
<keyword evidence="1" id="KW-0969">Cilium</keyword>
<keyword evidence="1" id="KW-0282">Flagellum</keyword>
<gene>
    <name evidence="1" type="primary">CFAP91</name>
    <name evidence="1" type="ORF">P7K49_031072</name>
</gene>
<name>A0ABQ9U3Z5_SAGOE</name>
<sequence>MLLDKLTLKLTANYPLFIVSSEKDHIQANIQATLIRSRLVCLIHQPRLRNEPETSSLLNCIDQID</sequence>
<comment type="caution">
    <text evidence="1">The sequence shown here is derived from an EMBL/GenBank/DDBJ whole genome shotgun (WGS) entry which is preliminary data.</text>
</comment>